<dbReference type="InterPro" id="IPR001087">
    <property type="entry name" value="GDSL"/>
</dbReference>
<dbReference type="RefSeq" id="XP_038823974.1">
    <property type="nucleotide sequence ID" value="XM_038968046.1"/>
</dbReference>
<dbReference type="GO" id="GO:0031526">
    <property type="term" value="C:brush border membrane"/>
    <property type="evidence" value="ECO:0007669"/>
    <property type="project" value="TreeGrafter"/>
</dbReference>
<dbReference type="GO" id="GO:0050253">
    <property type="term" value="F:retinyl-palmitate esterase activity"/>
    <property type="evidence" value="ECO:0007669"/>
    <property type="project" value="TreeGrafter"/>
</dbReference>
<dbReference type="InterPro" id="IPR036514">
    <property type="entry name" value="SGNH_hydro_sf"/>
</dbReference>
<dbReference type="CDD" id="cd01824">
    <property type="entry name" value="Phospholipase_B_like"/>
    <property type="match status" value="1"/>
</dbReference>
<evidence type="ECO:0000313" key="1">
    <source>
        <dbReference type="Proteomes" id="UP000808372"/>
    </source>
</evidence>
<gene>
    <name evidence="2" type="primary">si:dkey-177p2.18</name>
</gene>
<dbReference type="PANTHER" id="PTHR21325:SF52">
    <property type="entry name" value="PHOSPHOLIPASE B1, MEMBRANE-ASSOCIATED"/>
    <property type="match status" value="1"/>
</dbReference>
<dbReference type="InterPro" id="IPR038885">
    <property type="entry name" value="PLB1"/>
</dbReference>
<accession>A0A8U0TP62</accession>
<dbReference type="KEGG" id="snh:120023944"/>
<evidence type="ECO:0000313" key="2">
    <source>
        <dbReference type="RefSeq" id="XP_038823974.1"/>
    </source>
</evidence>
<dbReference type="InterPro" id="IPR035547">
    <property type="entry name" value="Phospholipase_B"/>
</dbReference>
<dbReference type="AlphaFoldDB" id="A0A8U0TP62"/>
<dbReference type="Gene3D" id="3.40.50.1110">
    <property type="entry name" value="SGNH hydrolase"/>
    <property type="match status" value="1"/>
</dbReference>
<dbReference type="Proteomes" id="UP000808372">
    <property type="component" value="Chromosome 29"/>
</dbReference>
<sequence>MCAHFCSIGGDQTLDTVTTLPNILKKFNPSLQGFSKGQGFLQNNGFNMAVPGAMAFDIAAQVQALIKAMKDDKKVNFEQDWKLVTLLVGARDLCDYCMDHNNLTPKNYSENLMLSLDMLYKEVPRVMVNVIEVLEINPLRSVRKNDLVCNLIQRNSCPCFLNPEENSPELTEVRRINQQYQMETERLVSGGRYDGREDFTVVVQPYLRHAFVPLIGIGKPDLSFFSVDCFHISERAHAEMAIALWNNMVRTAT</sequence>
<dbReference type="SUPFAM" id="SSF52266">
    <property type="entry name" value="SGNH hydrolase"/>
    <property type="match status" value="1"/>
</dbReference>
<dbReference type="GO" id="GO:0004622">
    <property type="term" value="F:phosphatidylcholine lysophospholipase activity"/>
    <property type="evidence" value="ECO:0007669"/>
    <property type="project" value="TreeGrafter"/>
</dbReference>
<dbReference type="GO" id="GO:0004623">
    <property type="term" value="F:phospholipase A2 activity"/>
    <property type="evidence" value="ECO:0007669"/>
    <property type="project" value="TreeGrafter"/>
</dbReference>
<dbReference type="GeneID" id="120023944"/>
<dbReference type="PANTHER" id="PTHR21325">
    <property type="entry name" value="PHOSPHOLIPASE B, PLB1"/>
    <property type="match status" value="1"/>
</dbReference>
<organism evidence="1 2">
    <name type="scientific">Salvelinus namaycush</name>
    <name type="common">Lake trout</name>
    <name type="synonym">Salmo namaycush</name>
    <dbReference type="NCBI Taxonomy" id="8040"/>
    <lineage>
        <taxon>Eukaryota</taxon>
        <taxon>Metazoa</taxon>
        <taxon>Chordata</taxon>
        <taxon>Craniata</taxon>
        <taxon>Vertebrata</taxon>
        <taxon>Euteleostomi</taxon>
        <taxon>Actinopterygii</taxon>
        <taxon>Neopterygii</taxon>
        <taxon>Teleostei</taxon>
        <taxon>Protacanthopterygii</taxon>
        <taxon>Salmoniformes</taxon>
        <taxon>Salmonidae</taxon>
        <taxon>Salmoninae</taxon>
        <taxon>Salvelinus</taxon>
    </lineage>
</organism>
<name>A0A8U0TP62_SALNM</name>
<reference evidence="2" key="1">
    <citation type="submission" date="2025-08" db="UniProtKB">
        <authorList>
            <consortium name="RefSeq"/>
        </authorList>
    </citation>
    <scope>IDENTIFICATION</scope>
    <source>
        <tissue evidence="2">White muscle</tissue>
    </source>
</reference>
<keyword evidence="1" id="KW-1185">Reference proteome</keyword>
<proteinExistence type="predicted"/>
<dbReference type="GO" id="GO:0006644">
    <property type="term" value="P:phospholipid metabolic process"/>
    <property type="evidence" value="ECO:0007669"/>
    <property type="project" value="TreeGrafter"/>
</dbReference>
<dbReference type="Pfam" id="PF00657">
    <property type="entry name" value="Lipase_GDSL"/>
    <property type="match status" value="1"/>
</dbReference>
<protein>
    <submittedName>
        <fullName evidence="2">Phospholipase B1, membrane-associated</fullName>
    </submittedName>
</protein>